<dbReference type="Pfam" id="PF11707">
    <property type="entry name" value="Npa1"/>
    <property type="match status" value="1"/>
</dbReference>
<proteinExistence type="predicted"/>
<reference evidence="2 3" key="1">
    <citation type="journal article" date="2015" name="Genome Biol. Evol.">
        <title>Phylogenomic analyses indicate that early fungi evolved digesting cell walls of algal ancestors of land plants.</title>
        <authorList>
            <person name="Chang Y."/>
            <person name="Wang S."/>
            <person name="Sekimoto S."/>
            <person name="Aerts A.L."/>
            <person name="Choi C."/>
            <person name="Clum A."/>
            <person name="LaButti K.M."/>
            <person name="Lindquist E.A."/>
            <person name="Yee Ngan C."/>
            <person name="Ohm R.A."/>
            <person name="Salamov A.A."/>
            <person name="Grigoriev I.V."/>
            <person name="Spatafora J.W."/>
            <person name="Berbee M.L."/>
        </authorList>
    </citation>
    <scope>NUCLEOTIDE SEQUENCE [LARGE SCALE GENOMIC DNA]</scope>
    <source>
        <strain evidence="2 3">NRRL 28638</strain>
    </source>
</reference>
<feature type="non-terminal residue" evidence="2">
    <location>
        <position position="1"/>
    </location>
</feature>
<accession>A0A137NTT4</accession>
<gene>
    <name evidence="2" type="ORF">CONCODRAFT_11991</name>
</gene>
<evidence type="ECO:0000313" key="3">
    <source>
        <dbReference type="Proteomes" id="UP000070444"/>
    </source>
</evidence>
<feature type="non-terminal residue" evidence="2">
    <location>
        <position position="1152"/>
    </location>
</feature>
<sequence length="1152" mass="132737">FLIQQVTNLFSKTQLFTLTETEKTSPAQLAYEFLRDVCSKPGIGICFHDFGYYHPSTFKPDFPKNDPKMNVLNGALLDLLFNLRPVTQPFEQKLSLDILKACPELINYNWLRKEVNLDPKLSSTWLGSITWLQKVINLPLSKWEGNGRTIIKTDLTPSTQVLVNNVLPTYFTSKIQQKGLNSDSALIRYTTLNALVTVLRKFNTVLDSIDERIVKLKAEGRKTHNWEDLRREVSIEVRKRLIQPQPIMQLYFKLQTPKAKESISGAQLWLMNQTLLRILRYLYYLIPESLLVDKWQLHKNFPNNFYTLPASNQSLFISLLKYYPNFIWWRHPNKKGEEFSPLVQLLHVQFRSNNAQLRQQSEFLTKKFLEDSILFDHNKEEILVFLNCLKTLINPKLELTDNSNVLKVIELGLNQGMTYRFKYLDLLNQKLNEFNSSNGIESNEGSSLPFSPLLLAMEFWYFDLLPNLEDNSAKFELKQNYIKFVTSMVSQLANLTNNLDFIKYYYNEWKSKILSSLNDDEDNKLINYWLTGTEQFINSRDTENLMGEINWQTFDGKSLSQLESSELVELVKSNPQDIREASLIDQFPTLLNETFSSNDSEMEQSLINLIALRYPYSGTLFTLKNIDYWLQITSSDNQQFTSNLLKLVQLLPFNLTLTISSPEVLNNVEFFDTIQQAITTLDSKDTKLATLIINELSSLLVINFSNLSLLTLRNLIQLINLILVKFNSNEIKFSLLNNQGLKGLFFDSNWCSRDTQTLTLVNSYLIELLNSIHQQTSLEVKELLSYYSDRIKLTILNWLEDSSEINQSAVLLTSKCLELLEARELGLISKHLLKKHSTLVKLPKELHHTLVDLISRTLSSDLFDKLDRRNQLAKVLEDYLTRISTSEDSSSVNLDDFFKLKLVSKLVGYSGDQKGQIQLNLLKTNTYLNKLKLPSKLIEQVISTLYSSEAKLNKYRLKLISILITISPKYFSLVNNLIASNLELFVKDVQDYQSGDIANLLEFLQNWINYYSINSKLANSSTVNEWNSIGVSLIHSTLVKVKGLDANSIDTKFSKLFDNINKFANKLNSMDYTAPDSLDLQQFYTTEEEVTNPRVLYSLNLLFSEDSDLKLNTIDVLTSYFTATTSDLTNSNDITSVIQDTLNLLQSLSTFI</sequence>
<dbReference type="InterPro" id="IPR021714">
    <property type="entry name" value="URB1_N"/>
</dbReference>
<feature type="domain" description="URB1 N-terminal" evidence="1">
    <location>
        <begin position="5"/>
        <end position="127"/>
    </location>
</feature>
<organism evidence="2 3">
    <name type="scientific">Conidiobolus coronatus (strain ATCC 28846 / CBS 209.66 / NRRL 28638)</name>
    <name type="common">Delacroixia coronata</name>
    <dbReference type="NCBI Taxonomy" id="796925"/>
    <lineage>
        <taxon>Eukaryota</taxon>
        <taxon>Fungi</taxon>
        <taxon>Fungi incertae sedis</taxon>
        <taxon>Zoopagomycota</taxon>
        <taxon>Entomophthoromycotina</taxon>
        <taxon>Entomophthoromycetes</taxon>
        <taxon>Entomophthorales</taxon>
        <taxon>Ancylistaceae</taxon>
        <taxon>Conidiobolus</taxon>
    </lineage>
</organism>
<dbReference type="Proteomes" id="UP000070444">
    <property type="component" value="Unassembled WGS sequence"/>
</dbReference>
<dbReference type="InterPro" id="IPR039844">
    <property type="entry name" value="URB1"/>
</dbReference>
<name>A0A137NTT4_CONC2</name>
<evidence type="ECO:0000259" key="1">
    <source>
        <dbReference type="Pfam" id="PF11707"/>
    </source>
</evidence>
<dbReference type="OrthoDB" id="72892at2759"/>
<dbReference type="PANTHER" id="PTHR13500:SF0">
    <property type="entry name" value="NUCLEOLAR PRE-RIBOSOMAL-ASSOCIATED PROTEIN 1"/>
    <property type="match status" value="1"/>
</dbReference>
<keyword evidence="3" id="KW-1185">Reference proteome</keyword>
<dbReference type="GO" id="GO:0005730">
    <property type="term" value="C:nucleolus"/>
    <property type="evidence" value="ECO:0007669"/>
    <property type="project" value="TreeGrafter"/>
</dbReference>
<dbReference type="PANTHER" id="PTHR13500">
    <property type="entry name" value="NUCLEOLAR PRERIBOSOMAL-ASSOCIATED PROTEIN 1"/>
    <property type="match status" value="1"/>
</dbReference>
<dbReference type="GO" id="GO:0000466">
    <property type="term" value="P:maturation of 5.8S rRNA from tricistronic rRNA transcript (SSU-rRNA, 5.8S rRNA, LSU-rRNA)"/>
    <property type="evidence" value="ECO:0007669"/>
    <property type="project" value="TreeGrafter"/>
</dbReference>
<evidence type="ECO:0000313" key="2">
    <source>
        <dbReference type="EMBL" id="KXN66215.1"/>
    </source>
</evidence>
<protein>
    <recommendedName>
        <fullName evidence="1">URB1 N-terminal domain-containing protein</fullName>
    </recommendedName>
</protein>
<dbReference type="EMBL" id="KQ964753">
    <property type="protein sequence ID" value="KXN66215.1"/>
    <property type="molecule type" value="Genomic_DNA"/>
</dbReference>
<dbReference type="STRING" id="796925.A0A137NTT4"/>
<dbReference type="AlphaFoldDB" id="A0A137NTT4"/>
<dbReference type="GO" id="GO:0000463">
    <property type="term" value="P:maturation of LSU-rRNA from tricistronic rRNA transcript (SSU-rRNA, 5.8S rRNA, LSU-rRNA)"/>
    <property type="evidence" value="ECO:0007669"/>
    <property type="project" value="TreeGrafter"/>
</dbReference>